<reference evidence="2 3" key="1">
    <citation type="submission" date="2016-06" db="EMBL/GenBank/DDBJ databases">
        <title>Evolution of pathogenesis and genome organization in the Tremellales.</title>
        <authorList>
            <person name="Cuomo C."/>
            <person name="Litvintseva A."/>
            <person name="Heitman J."/>
            <person name="Chen Y."/>
            <person name="Sun S."/>
            <person name="Springer D."/>
            <person name="Dromer F."/>
            <person name="Young S."/>
            <person name="Zeng Q."/>
            <person name="Chapman S."/>
            <person name="Gujja S."/>
            <person name="Saif S."/>
            <person name="Birren B."/>
        </authorList>
    </citation>
    <scope>NUCLEOTIDE SEQUENCE [LARGE SCALE GENOMIC DNA]</scope>
    <source>
        <strain evidence="2 3">ATCC 28783</strain>
    </source>
</reference>
<feature type="compositionally biased region" description="Basic and acidic residues" evidence="1">
    <location>
        <begin position="37"/>
        <end position="52"/>
    </location>
</feature>
<feature type="region of interest" description="Disordered" evidence="1">
    <location>
        <begin position="1"/>
        <end position="62"/>
    </location>
</feature>
<name>A0A4Q1BIK1_TREME</name>
<organism evidence="2 3">
    <name type="scientific">Tremella mesenterica</name>
    <name type="common">Jelly fungus</name>
    <dbReference type="NCBI Taxonomy" id="5217"/>
    <lineage>
        <taxon>Eukaryota</taxon>
        <taxon>Fungi</taxon>
        <taxon>Dikarya</taxon>
        <taxon>Basidiomycota</taxon>
        <taxon>Agaricomycotina</taxon>
        <taxon>Tremellomycetes</taxon>
        <taxon>Tremellales</taxon>
        <taxon>Tremellaceae</taxon>
        <taxon>Tremella</taxon>
    </lineage>
</organism>
<accession>A0A4Q1BIK1</accession>
<dbReference type="EMBL" id="SDIL01000067">
    <property type="protein sequence ID" value="RXK37491.1"/>
    <property type="molecule type" value="Genomic_DNA"/>
</dbReference>
<sequence>MFAQGSFRPLHELPPVPRRPIDHTDTQESPFFDDENGSSRDHSRRTSSEVHMSDSQPPMYVKPHQVGDLLRRLSSDSLEQFILDGSEVS</sequence>
<evidence type="ECO:0000256" key="1">
    <source>
        <dbReference type="SAM" id="MobiDB-lite"/>
    </source>
</evidence>
<proteinExistence type="predicted"/>
<gene>
    <name evidence="2" type="ORF">M231_05212</name>
</gene>
<keyword evidence="3" id="KW-1185">Reference proteome</keyword>
<comment type="caution">
    <text evidence="2">The sequence shown here is derived from an EMBL/GenBank/DDBJ whole genome shotgun (WGS) entry which is preliminary data.</text>
</comment>
<dbReference type="InParanoid" id="A0A4Q1BIK1"/>
<dbReference type="Proteomes" id="UP000289152">
    <property type="component" value="Unassembled WGS sequence"/>
</dbReference>
<evidence type="ECO:0000313" key="2">
    <source>
        <dbReference type="EMBL" id="RXK37491.1"/>
    </source>
</evidence>
<dbReference type="VEuPathDB" id="FungiDB:TREMEDRAFT_73268"/>
<evidence type="ECO:0000313" key="3">
    <source>
        <dbReference type="Proteomes" id="UP000289152"/>
    </source>
</evidence>
<protein>
    <submittedName>
        <fullName evidence="2">Uncharacterized protein</fullName>
    </submittedName>
</protein>
<dbReference type="AlphaFoldDB" id="A0A4Q1BIK1"/>